<keyword evidence="4" id="KW-1185">Reference proteome</keyword>
<protein>
    <recommendedName>
        <fullName evidence="2">DUF7582 domain-containing protein</fullName>
    </recommendedName>
</protein>
<sequence>MGQCFSDNGPLRLHNMTDHKEPEKDLTDNEIVRLFGLVAKELDKAGKNVTIVAIGGAVNTVLLHSRQSTTDVDFFYTTKTENEDVHSVVEAAKKVSKSEKLGDQWLNNHTVLFIQEEKIMILYNEACSQNREIFKAKGLTVLAAPWHYALTAKIDRLAKVGAKVHDLPDAVTYLHELVKVKRSLVSKAELAGWAREYKCTQANSDLLRRINEAYVEKYGSQGIDGV</sequence>
<reference evidence="3 4" key="1">
    <citation type="journal article" date="2023" name="Proc. Natl. Acad. Sci. U.S.A.">
        <title>A global phylogenomic analysis of the shiitake genus Lentinula.</title>
        <authorList>
            <person name="Sierra-Patev S."/>
            <person name="Min B."/>
            <person name="Naranjo-Ortiz M."/>
            <person name="Looney B."/>
            <person name="Konkel Z."/>
            <person name="Slot J.C."/>
            <person name="Sakamoto Y."/>
            <person name="Steenwyk J.L."/>
            <person name="Rokas A."/>
            <person name="Carro J."/>
            <person name="Camarero S."/>
            <person name="Ferreira P."/>
            <person name="Molpeceres G."/>
            <person name="Ruiz-Duenas F.J."/>
            <person name="Serrano A."/>
            <person name="Henrissat B."/>
            <person name="Drula E."/>
            <person name="Hughes K.W."/>
            <person name="Mata J.L."/>
            <person name="Ishikawa N.K."/>
            <person name="Vargas-Isla R."/>
            <person name="Ushijima S."/>
            <person name="Smith C.A."/>
            <person name="Donoghue J."/>
            <person name="Ahrendt S."/>
            <person name="Andreopoulos W."/>
            <person name="He G."/>
            <person name="LaButti K."/>
            <person name="Lipzen A."/>
            <person name="Ng V."/>
            <person name="Riley R."/>
            <person name="Sandor L."/>
            <person name="Barry K."/>
            <person name="Martinez A.T."/>
            <person name="Xiao Y."/>
            <person name="Gibbons J.G."/>
            <person name="Terashima K."/>
            <person name="Grigoriev I.V."/>
            <person name="Hibbett D."/>
        </authorList>
    </citation>
    <scope>NUCLEOTIDE SEQUENCE [LARGE SCALE GENOMIC DNA]</scope>
    <source>
        <strain evidence="3 4">TFB7810</strain>
    </source>
</reference>
<accession>A0A9W8NQF8</accession>
<feature type="domain" description="DUF7582" evidence="2">
    <location>
        <begin position="37"/>
        <end position="220"/>
    </location>
</feature>
<gene>
    <name evidence="3" type="ORF">DFH05DRAFT_1408190</name>
</gene>
<comment type="caution">
    <text evidence="3">The sequence shown here is derived from an EMBL/GenBank/DDBJ whole genome shotgun (WGS) entry which is preliminary data.</text>
</comment>
<dbReference type="InterPro" id="IPR056004">
    <property type="entry name" value="DUF7582"/>
</dbReference>
<evidence type="ECO:0000313" key="3">
    <source>
        <dbReference type="EMBL" id="KAJ3738943.1"/>
    </source>
</evidence>
<proteinExistence type="predicted"/>
<feature type="region of interest" description="Disordered" evidence="1">
    <location>
        <begin position="1"/>
        <end position="24"/>
    </location>
</feature>
<organism evidence="3 4">
    <name type="scientific">Lentinula detonsa</name>
    <dbReference type="NCBI Taxonomy" id="2804962"/>
    <lineage>
        <taxon>Eukaryota</taxon>
        <taxon>Fungi</taxon>
        <taxon>Dikarya</taxon>
        <taxon>Basidiomycota</taxon>
        <taxon>Agaricomycotina</taxon>
        <taxon>Agaricomycetes</taxon>
        <taxon>Agaricomycetidae</taxon>
        <taxon>Agaricales</taxon>
        <taxon>Marasmiineae</taxon>
        <taxon>Omphalotaceae</taxon>
        <taxon>Lentinula</taxon>
    </lineage>
</organism>
<evidence type="ECO:0000313" key="4">
    <source>
        <dbReference type="Proteomes" id="UP001142393"/>
    </source>
</evidence>
<dbReference type="Proteomes" id="UP001142393">
    <property type="component" value="Unassembled WGS sequence"/>
</dbReference>
<name>A0A9W8NQF8_9AGAR</name>
<dbReference type="Pfam" id="PF24483">
    <property type="entry name" value="DUF7582"/>
    <property type="match status" value="1"/>
</dbReference>
<evidence type="ECO:0000256" key="1">
    <source>
        <dbReference type="SAM" id="MobiDB-lite"/>
    </source>
</evidence>
<dbReference type="EMBL" id="JANVFU010000021">
    <property type="protein sequence ID" value="KAJ3738943.1"/>
    <property type="molecule type" value="Genomic_DNA"/>
</dbReference>
<evidence type="ECO:0000259" key="2">
    <source>
        <dbReference type="Pfam" id="PF24483"/>
    </source>
</evidence>
<feature type="compositionally biased region" description="Basic and acidic residues" evidence="1">
    <location>
        <begin position="15"/>
        <end position="24"/>
    </location>
</feature>
<dbReference type="AlphaFoldDB" id="A0A9W8NQF8"/>